<organism evidence="2 3">
    <name type="scientific">Mesorhabditis spiculigera</name>
    <dbReference type="NCBI Taxonomy" id="96644"/>
    <lineage>
        <taxon>Eukaryota</taxon>
        <taxon>Metazoa</taxon>
        <taxon>Ecdysozoa</taxon>
        <taxon>Nematoda</taxon>
        <taxon>Chromadorea</taxon>
        <taxon>Rhabditida</taxon>
        <taxon>Rhabditina</taxon>
        <taxon>Rhabditomorpha</taxon>
        <taxon>Rhabditoidea</taxon>
        <taxon>Rhabditidae</taxon>
        <taxon>Mesorhabditinae</taxon>
        <taxon>Mesorhabditis</taxon>
    </lineage>
</organism>
<feature type="non-terminal residue" evidence="2">
    <location>
        <position position="1"/>
    </location>
</feature>
<keyword evidence="1" id="KW-0175">Coiled coil</keyword>
<evidence type="ECO:0000313" key="2">
    <source>
        <dbReference type="EMBL" id="CAJ0579392.1"/>
    </source>
</evidence>
<dbReference type="Proteomes" id="UP001177023">
    <property type="component" value="Unassembled WGS sequence"/>
</dbReference>
<proteinExistence type="predicted"/>
<keyword evidence="3" id="KW-1185">Reference proteome</keyword>
<dbReference type="AlphaFoldDB" id="A0AA36G512"/>
<name>A0AA36G512_9BILA</name>
<gene>
    <name evidence="2" type="ORF">MSPICULIGERA_LOCUS17611</name>
</gene>
<accession>A0AA36G512</accession>
<evidence type="ECO:0000256" key="1">
    <source>
        <dbReference type="SAM" id="Coils"/>
    </source>
</evidence>
<sequence>MAADNDDSDIEVIELDTSTEDVELEIVEVAKPPAPKKKRSEFPPQLQKRIPMLYAAENGNIFWALDSLIYHHFESRTFRLQEPALHRKWQIRAAEQGLVPTTNAESSHFSKQQARLEDKKKIADARFNARSTALPKSYVYPLHQEKVPPPEFREKDEDAVVDTIEFICELADDSTAARQEALQLKRVYANYQLKKAAPACTLEELRHEIVEGARWRLGMSLSTQIIGPSLATLSNWLSLAPDRELFSNVGEPVALLRDVEPDPERFEVRAVMENMLDMLSDFSANRQDHMAAVVKELNLRMYTGTEHQQPSTSQQSASDAIWVGYPLAHPCVYKFSQAAQIERCVDAEVAKALFEVVDLVAIVEADNALNAVTFGQQCLNDANYCRYTEEQQLELARAGIPKKSRAQLKRLLASYGDDEVEIFESSPPAPKRKRTRFSEHRDEYAPVLTSTAKRQAIQVMIDDADTMEEALQLAKTAGLDDEGVRTVTYMMHRKLKDLQKVFKARIAASRAGEYDHPDRIKRAKPLPKTYGVRDYSALSRYNRPGAQRAPLQNQPSPWQVPPTFSQPPPPVRFAHLAQPSYHQQPPQMAAPHYQQQQMPAVPPYGASPMVQHHQMSFYQGTNLPPLNGHQQMPIQTHVPPPSMTIPHPVPPQVAIPQPRMQTLADVLSRPYETIEIVSSSPSTSTTSANPAYQDQVFEREVQRRVEAELRKRLGGESRSVDEHDFEKRKDHHWGLIETKEKAERRVAGLEEQIQKKKEFLLQQMEAESKAKRAREEEERQMAEMKTRTQEVWRREVENGVQQAKQAAADAYRETLRELERKKRNVETELRIQQHRLKNNVRTPKVEAVVVRQPSPPPSTSTALPSARRAGFIKAEVVDLTSEDDVEFID</sequence>
<protein>
    <submittedName>
        <fullName evidence="2">Uncharacterized protein</fullName>
    </submittedName>
</protein>
<evidence type="ECO:0000313" key="3">
    <source>
        <dbReference type="Proteomes" id="UP001177023"/>
    </source>
</evidence>
<reference evidence="2" key="1">
    <citation type="submission" date="2023-06" db="EMBL/GenBank/DDBJ databases">
        <authorList>
            <person name="Delattre M."/>
        </authorList>
    </citation>
    <scope>NUCLEOTIDE SEQUENCE</scope>
    <source>
        <strain evidence="2">AF72</strain>
    </source>
</reference>
<feature type="coiled-coil region" evidence="1">
    <location>
        <begin position="739"/>
        <end position="835"/>
    </location>
</feature>
<dbReference type="EMBL" id="CATQJA010002656">
    <property type="protein sequence ID" value="CAJ0579392.1"/>
    <property type="molecule type" value="Genomic_DNA"/>
</dbReference>
<comment type="caution">
    <text evidence="2">The sequence shown here is derived from an EMBL/GenBank/DDBJ whole genome shotgun (WGS) entry which is preliminary data.</text>
</comment>